<organism evidence="1 2">
    <name type="scientific">Ascaris lumbricoides</name>
    <name type="common">Giant roundworm</name>
    <dbReference type="NCBI Taxonomy" id="6252"/>
    <lineage>
        <taxon>Eukaryota</taxon>
        <taxon>Metazoa</taxon>
        <taxon>Ecdysozoa</taxon>
        <taxon>Nematoda</taxon>
        <taxon>Chromadorea</taxon>
        <taxon>Rhabditida</taxon>
        <taxon>Spirurina</taxon>
        <taxon>Ascaridomorpha</taxon>
        <taxon>Ascaridoidea</taxon>
        <taxon>Ascarididae</taxon>
        <taxon>Ascaris</taxon>
    </lineage>
</organism>
<proteinExistence type="predicted"/>
<sequence length="39" mass="3731">MATNGGFGRGGGFGNNQDASGGGGFAGSYDRGGSLCIIF</sequence>
<evidence type="ECO:0000313" key="2">
    <source>
        <dbReference type="WBParaSite" id="ALUE_0000063101-mRNA-1"/>
    </source>
</evidence>
<dbReference type="WBParaSite" id="ALUE_0000063101-mRNA-1">
    <property type="protein sequence ID" value="ALUE_0000063101-mRNA-1"/>
    <property type="gene ID" value="ALUE_0000063101"/>
</dbReference>
<dbReference type="Proteomes" id="UP000036681">
    <property type="component" value="Unplaced"/>
</dbReference>
<keyword evidence="1" id="KW-1185">Reference proteome</keyword>
<reference evidence="2" key="1">
    <citation type="submission" date="2017-02" db="UniProtKB">
        <authorList>
            <consortium name="WormBaseParasite"/>
        </authorList>
    </citation>
    <scope>IDENTIFICATION</scope>
</reference>
<name>A0A0M3HGI6_ASCLU</name>
<evidence type="ECO:0000313" key="1">
    <source>
        <dbReference type="Proteomes" id="UP000036681"/>
    </source>
</evidence>
<dbReference type="AlphaFoldDB" id="A0A0M3HGI6"/>
<accession>A0A0M3HGI6</accession>
<protein>
    <submittedName>
        <fullName evidence="2">Cold-shock protein</fullName>
    </submittedName>
</protein>